<organism evidence="2 3">
    <name type="scientific">Dentipellis fragilis</name>
    <dbReference type="NCBI Taxonomy" id="205917"/>
    <lineage>
        <taxon>Eukaryota</taxon>
        <taxon>Fungi</taxon>
        <taxon>Dikarya</taxon>
        <taxon>Basidiomycota</taxon>
        <taxon>Agaricomycotina</taxon>
        <taxon>Agaricomycetes</taxon>
        <taxon>Russulales</taxon>
        <taxon>Hericiaceae</taxon>
        <taxon>Dentipellis</taxon>
    </lineage>
</organism>
<proteinExistence type="predicted"/>
<sequence length="112" mass="12339">MPYDPTSRALFEDMGYAGGGINGTLRWKDLALDTLLPVDREKEEAEKAAQARIMASGAAVNHHQPAQQGSDDAAMDDDDDDEENDENENDENDEDDLDEDGDGVEETSYEDE</sequence>
<dbReference type="OrthoDB" id="2351920at2759"/>
<gene>
    <name evidence="2" type="ORF">EVG20_g551</name>
</gene>
<evidence type="ECO:0000313" key="3">
    <source>
        <dbReference type="Proteomes" id="UP000298327"/>
    </source>
</evidence>
<dbReference type="Proteomes" id="UP000298327">
    <property type="component" value="Unassembled WGS sequence"/>
</dbReference>
<feature type="region of interest" description="Disordered" evidence="1">
    <location>
        <begin position="42"/>
        <end position="112"/>
    </location>
</feature>
<protein>
    <submittedName>
        <fullName evidence="2">Uncharacterized protein</fullName>
    </submittedName>
</protein>
<keyword evidence="3" id="KW-1185">Reference proteome</keyword>
<feature type="compositionally biased region" description="Acidic residues" evidence="1">
    <location>
        <begin position="73"/>
        <end position="112"/>
    </location>
</feature>
<evidence type="ECO:0000256" key="1">
    <source>
        <dbReference type="SAM" id="MobiDB-lite"/>
    </source>
</evidence>
<dbReference type="AlphaFoldDB" id="A0A4Y9ZDA1"/>
<reference evidence="2 3" key="1">
    <citation type="submission" date="2019-02" db="EMBL/GenBank/DDBJ databases">
        <title>Genome sequencing of the rare red list fungi Dentipellis fragilis.</title>
        <authorList>
            <person name="Buettner E."/>
            <person name="Kellner H."/>
        </authorList>
    </citation>
    <scope>NUCLEOTIDE SEQUENCE [LARGE SCALE GENOMIC DNA]</scope>
    <source>
        <strain evidence="2 3">DSM 105465</strain>
    </source>
</reference>
<evidence type="ECO:0000313" key="2">
    <source>
        <dbReference type="EMBL" id="TFY72444.1"/>
    </source>
</evidence>
<comment type="caution">
    <text evidence="2">The sequence shown here is derived from an EMBL/GenBank/DDBJ whole genome shotgun (WGS) entry which is preliminary data.</text>
</comment>
<name>A0A4Y9ZDA1_9AGAM</name>
<accession>A0A4Y9ZDA1</accession>
<dbReference type="EMBL" id="SEOQ01000014">
    <property type="protein sequence ID" value="TFY72444.1"/>
    <property type="molecule type" value="Genomic_DNA"/>
</dbReference>